<dbReference type="InterPro" id="IPR000415">
    <property type="entry name" value="Nitroreductase-like"/>
</dbReference>
<keyword evidence="5" id="KW-1185">Reference proteome</keyword>
<feature type="domain" description="Nitroreductase" evidence="3">
    <location>
        <begin position="7"/>
        <end position="216"/>
    </location>
</feature>
<dbReference type="Gene3D" id="3.40.109.10">
    <property type="entry name" value="NADH Oxidase"/>
    <property type="match status" value="1"/>
</dbReference>
<evidence type="ECO:0000256" key="1">
    <source>
        <dbReference type="ARBA" id="ARBA00007118"/>
    </source>
</evidence>
<accession>A0ABV9K6I6</accession>
<name>A0ABV9K6I6_9PORP</name>
<comment type="caution">
    <text evidence="4">The sequence shown here is derived from an EMBL/GenBank/DDBJ whole genome shotgun (WGS) entry which is preliminary data.</text>
</comment>
<comment type="similarity">
    <text evidence="1">Belongs to the nitroreductase family.</text>
</comment>
<evidence type="ECO:0000313" key="5">
    <source>
        <dbReference type="Proteomes" id="UP001596020"/>
    </source>
</evidence>
<evidence type="ECO:0000256" key="2">
    <source>
        <dbReference type="ARBA" id="ARBA00023002"/>
    </source>
</evidence>
<reference evidence="5" key="1">
    <citation type="journal article" date="2019" name="Int. J. Syst. Evol. Microbiol.">
        <title>The Global Catalogue of Microorganisms (GCM) 10K type strain sequencing project: providing services to taxonomists for standard genome sequencing and annotation.</title>
        <authorList>
            <consortium name="The Broad Institute Genomics Platform"/>
            <consortium name="The Broad Institute Genome Sequencing Center for Infectious Disease"/>
            <person name="Wu L."/>
            <person name="Ma J."/>
        </authorList>
    </citation>
    <scope>NUCLEOTIDE SEQUENCE [LARGE SCALE GENOMIC DNA]</scope>
    <source>
        <strain evidence="5">CGMCC 4.7357</strain>
    </source>
</reference>
<evidence type="ECO:0000313" key="4">
    <source>
        <dbReference type="EMBL" id="MFC4665544.1"/>
    </source>
</evidence>
<sequence>MLKDILEFRRATRNYSDRSIDPDSVAECIRLAQLTPTSSNMQMYEVYHIVDKKLLNKVANACLGQGAATTAQQIVVFVTRQDYYRQNAQTLLNFEKENVMRNSPQDRWAHRIKRWEMYYGKYIPFIYARFGGLLGMVRKVLAQTVGLFRPIVRQVSESDRRVSVHQSCGMVAQTFMLAMAEKGYDTCPLGGFDSWRLKKILHLPHGSEIGLVVSCGIRNKSGIWGDRFRFPFDKIYKRV</sequence>
<dbReference type="RefSeq" id="WP_380077783.1">
    <property type="nucleotide sequence ID" value="NZ_JBHSGO010000047.1"/>
</dbReference>
<organism evidence="4 5">
    <name type="scientific">Falsiporphyromonas endometrii</name>
    <dbReference type="NCBI Taxonomy" id="1387297"/>
    <lineage>
        <taxon>Bacteria</taxon>
        <taxon>Pseudomonadati</taxon>
        <taxon>Bacteroidota</taxon>
        <taxon>Bacteroidia</taxon>
        <taxon>Bacteroidales</taxon>
        <taxon>Porphyromonadaceae</taxon>
        <taxon>Falsiporphyromonas</taxon>
    </lineage>
</organism>
<evidence type="ECO:0000259" key="3">
    <source>
        <dbReference type="Pfam" id="PF00881"/>
    </source>
</evidence>
<dbReference type="Pfam" id="PF00881">
    <property type="entry name" value="Nitroreductase"/>
    <property type="match status" value="1"/>
</dbReference>
<dbReference type="Proteomes" id="UP001596020">
    <property type="component" value="Unassembled WGS sequence"/>
</dbReference>
<dbReference type="SUPFAM" id="SSF55469">
    <property type="entry name" value="FMN-dependent nitroreductase-like"/>
    <property type="match status" value="1"/>
</dbReference>
<dbReference type="InterPro" id="IPR029479">
    <property type="entry name" value="Nitroreductase"/>
</dbReference>
<protein>
    <submittedName>
        <fullName evidence="4">Nitroreductase family protein</fullName>
    </submittedName>
</protein>
<proteinExistence type="inferred from homology"/>
<keyword evidence="2" id="KW-0560">Oxidoreductase</keyword>
<dbReference type="PANTHER" id="PTHR43673">
    <property type="entry name" value="NAD(P)H NITROREDUCTASE YDGI-RELATED"/>
    <property type="match status" value="1"/>
</dbReference>
<dbReference type="EMBL" id="JBHSGO010000047">
    <property type="protein sequence ID" value="MFC4665544.1"/>
    <property type="molecule type" value="Genomic_DNA"/>
</dbReference>
<gene>
    <name evidence="4" type="ORF">ACFO3G_02780</name>
</gene>
<dbReference type="PANTHER" id="PTHR43673:SF10">
    <property type="entry name" value="NADH DEHYDROGENASE_NAD(P)H NITROREDUCTASE XCC3605-RELATED"/>
    <property type="match status" value="1"/>
</dbReference>